<feature type="domain" description="Peptidase S1" evidence="12">
    <location>
        <begin position="82"/>
        <end position="312"/>
    </location>
</feature>
<dbReference type="Proteomes" id="UP000326759">
    <property type="component" value="Unassembled WGS sequence"/>
</dbReference>
<gene>
    <name evidence="13" type="primary">CTRB2_0</name>
    <name evidence="13" type="ORF">Anas_06523</name>
</gene>
<dbReference type="OrthoDB" id="5565075at2759"/>
<evidence type="ECO:0000256" key="4">
    <source>
        <dbReference type="ARBA" id="ARBA00022801"/>
    </source>
</evidence>
<dbReference type="InterPro" id="IPR018114">
    <property type="entry name" value="TRYPSIN_HIS"/>
</dbReference>
<evidence type="ECO:0000256" key="7">
    <source>
        <dbReference type="ARBA" id="ARBA00023157"/>
    </source>
</evidence>
<evidence type="ECO:0000259" key="12">
    <source>
        <dbReference type="PROSITE" id="PS50240"/>
    </source>
</evidence>
<keyword evidence="1" id="KW-0768">Sushi</keyword>
<evidence type="ECO:0000256" key="10">
    <source>
        <dbReference type="RuleBase" id="RU363034"/>
    </source>
</evidence>
<dbReference type="PRINTS" id="PR00722">
    <property type="entry name" value="CHYMOTRYPSIN"/>
</dbReference>
<evidence type="ECO:0000313" key="13">
    <source>
        <dbReference type="EMBL" id="KAB7496860.1"/>
    </source>
</evidence>
<keyword evidence="5" id="KW-0353">Hemolymph clotting</keyword>
<proteinExistence type="predicted"/>
<name>A0A5N5SW08_9CRUS</name>
<dbReference type="PANTHER" id="PTHR24252">
    <property type="entry name" value="ACROSIN-RELATED"/>
    <property type="match status" value="1"/>
</dbReference>
<keyword evidence="14" id="KW-1185">Reference proteome</keyword>
<dbReference type="AlphaFoldDB" id="A0A5N5SW08"/>
<keyword evidence="3 11" id="KW-0732">Signal</keyword>
<evidence type="ECO:0000256" key="2">
    <source>
        <dbReference type="ARBA" id="ARBA00022670"/>
    </source>
</evidence>
<feature type="chain" id="PRO_5024430174" description="limulus clotting factor C" evidence="11">
    <location>
        <begin position="18"/>
        <end position="317"/>
    </location>
</feature>
<keyword evidence="7" id="KW-1015">Disulfide bond</keyword>
<dbReference type="CDD" id="cd00190">
    <property type="entry name" value="Tryp_SPc"/>
    <property type="match status" value="1"/>
</dbReference>
<comment type="catalytic activity">
    <reaction evidence="8">
        <text>Selective cleavage of 103-Arg-|-Ser-104 and 124-Ile-|-Ile-125 bonds in Limulus clotting factor B to form activated factor B. Cleavage of -Pro-Arg-|-Xaa- bonds in synthetic substrates.</text>
        <dbReference type="EC" id="3.4.21.84"/>
    </reaction>
</comment>
<dbReference type="FunFam" id="2.40.10.10:FF:000120">
    <property type="entry name" value="Putative serine protease"/>
    <property type="match status" value="1"/>
</dbReference>
<sequence>MIPKILVLLFLAAVVSSNPGAEQEWHWIPRTLTVDQHSKHIPIPRNVVKPKAQEPRPKPERVFVDNCGTTPAVGRIHHDAKIVGGQEATPHAYPWQVAIYIDDAYFCGGSLISSEWVLTAGHCLYESQSVEVVLGAHNIREAEATQVTLSSTDFFTHEDYNPTLVHNDIALIHLPRAVEFNDYIQPVCLPAGESDLPEGTSVTPTGWGKTHDGIGTISDTLNEVTVQTTTDEICADYYGNLVINGDQICIDTTGGHGTCNGDSGGPLNYNTVGGWQTRGITSFGSSAGCESGAPGAFTQVTHFLDWIESNTGVTNSK</sequence>
<dbReference type="GO" id="GO:0006508">
    <property type="term" value="P:proteolysis"/>
    <property type="evidence" value="ECO:0007669"/>
    <property type="project" value="UniProtKB-KW"/>
</dbReference>
<dbReference type="PANTHER" id="PTHR24252:SF7">
    <property type="entry name" value="HYALIN"/>
    <property type="match status" value="1"/>
</dbReference>
<dbReference type="SUPFAM" id="SSF50494">
    <property type="entry name" value="Trypsin-like serine proteases"/>
    <property type="match status" value="1"/>
</dbReference>
<evidence type="ECO:0000256" key="11">
    <source>
        <dbReference type="SAM" id="SignalP"/>
    </source>
</evidence>
<dbReference type="EMBL" id="SEYY01020959">
    <property type="protein sequence ID" value="KAB7496860.1"/>
    <property type="molecule type" value="Genomic_DNA"/>
</dbReference>
<comment type="caution">
    <text evidence="13">The sequence shown here is derived from an EMBL/GenBank/DDBJ whole genome shotgun (WGS) entry which is preliminary data.</text>
</comment>
<evidence type="ECO:0000256" key="8">
    <source>
        <dbReference type="ARBA" id="ARBA00052079"/>
    </source>
</evidence>
<dbReference type="PROSITE" id="PS50240">
    <property type="entry name" value="TRYPSIN_DOM"/>
    <property type="match status" value="1"/>
</dbReference>
<evidence type="ECO:0000256" key="9">
    <source>
        <dbReference type="ARBA" id="ARBA00066707"/>
    </source>
</evidence>
<dbReference type="PROSITE" id="PS00135">
    <property type="entry name" value="TRYPSIN_SER"/>
    <property type="match status" value="1"/>
</dbReference>
<dbReference type="InterPro" id="IPR001254">
    <property type="entry name" value="Trypsin_dom"/>
</dbReference>
<dbReference type="InterPro" id="IPR009003">
    <property type="entry name" value="Peptidase_S1_PA"/>
</dbReference>
<dbReference type="GO" id="GO:0042381">
    <property type="term" value="P:hemolymph coagulation"/>
    <property type="evidence" value="ECO:0007669"/>
    <property type="project" value="UniProtKB-KW"/>
</dbReference>
<dbReference type="InterPro" id="IPR001314">
    <property type="entry name" value="Peptidase_S1A"/>
</dbReference>
<evidence type="ECO:0000313" key="14">
    <source>
        <dbReference type="Proteomes" id="UP000326759"/>
    </source>
</evidence>
<keyword evidence="2 10" id="KW-0645">Protease</keyword>
<evidence type="ECO:0000256" key="1">
    <source>
        <dbReference type="ARBA" id="ARBA00022659"/>
    </source>
</evidence>
<accession>A0A5N5SW08</accession>
<reference evidence="13 14" key="1">
    <citation type="journal article" date="2019" name="PLoS Biol.">
        <title>Sex chromosomes control vertical transmission of feminizing Wolbachia symbionts in an isopod.</title>
        <authorList>
            <person name="Becking T."/>
            <person name="Chebbi M.A."/>
            <person name="Giraud I."/>
            <person name="Moumen B."/>
            <person name="Laverre T."/>
            <person name="Caubet Y."/>
            <person name="Peccoud J."/>
            <person name="Gilbert C."/>
            <person name="Cordaux R."/>
        </authorList>
    </citation>
    <scope>NUCLEOTIDE SEQUENCE [LARGE SCALE GENOMIC DNA]</scope>
    <source>
        <strain evidence="13">ANa2</strain>
        <tissue evidence="13">Whole body excluding digestive tract and cuticle</tissue>
    </source>
</reference>
<dbReference type="InterPro" id="IPR043504">
    <property type="entry name" value="Peptidase_S1_PA_chymotrypsin"/>
</dbReference>
<evidence type="ECO:0000256" key="3">
    <source>
        <dbReference type="ARBA" id="ARBA00022729"/>
    </source>
</evidence>
<evidence type="ECO:0000256" key="6">
    <source>
        <dbReference type="ARBA" id="ARBA00022825"/>
    </source>
</evidence>
<dbReference type="GO" id="GO:0004252">
    <property type="term" value="F:serine-type endopeptidase activity"/>
    <property type="evidence" value="ECO:0007669"/>
    <property type="project" value="InterPro"/>
</dbReference>
<dbReference type="InterPro" id="IPR033116">
    <property type="entry name" value="TRYPSIN_SER"/>
</dbReference>
<protein>
    <recommendedName>
        <fullName evidence="9">limulus clotting factor C</fullName>
        <ecNumber evidence="9">3.4.21.84</ecNumber>
    </recommendedName>
</protein>
<feature type="signal peptide" evidence="11">
    <location>
        <begin position="1"/>
        <end position="17"/>
    </location>
</feature>
<dbReference type="EC" id="3.4.21.84" evidence="9"/>
<keyword evidence="6 10" id="KW-0720">Serine protease</keyword>
<dbReference type="PROSITE" id="PS00134">
    <property type="entry name" value="TRYPSIN_HIS"/>
    <property type="match status" value="1"/>
</dbReference>
<evidence type="ECO:0000256" key="5">
    <source>
        <dbReference type="ARBA" id="ARBA00022820"/>
    </source>
</evidence>
<dbReference type="Gene3D" id="2.40.10.10">
    <property type="entry name" value="Trypsin-like serine proteases"/>
    <property type="match status" value="2"/>
</dbReference>
<dbReference type="Pfam" id="PF00089">
    <property type="entry name" value="Trypsin"/>
    <property type="match status" value="1"/>
</dbReference>
<organism evidence="13 14">
    <name type="scientific">Armadillidium nasatum</name>
    <dbReference type="NCBI Taxonomy" id="96803"/>
    <lineage>
        <taxon>Eukaryota</taxon>
        <taxon>Metazoa</taxon>
        <taxon>Ecdysozoa</taxon>
        <taxon>Arthropoda</taxon>
        <taxon>Crustacea</taxon>
        <taxon>Multicrustacea</taxon>
        <taxon>Malacostraca</taxon>
        <taxon>Eumalacostraca</taxon>
        <taxon>Peracarida</taxon>
        <taxon>Isopoda</taxon>
        <taxon>Oniscidea</taxon>
        <taxon>Crinocheta</taxon>
        <taxon>Armadillidiidae</taxon>
        <taxon>Armadillidium</taxon>
    </lineage>
</organism>
<keyword evidence="4 10" id="KW-0378">Hydrolase</keyword>
<dbReference type="SMART" id="SM00020">
    <property type="entry name" value="Tryp_SPc"/>
    <property type="match status" value="1"/>
</dbReference>